<feature type="non-terminal residue" evidence="8">
    <location>
        <position position="1"/>
    </location>
</feature>
<feature type="region of interest" description="Disordered" evidence="5">
    <location>
        <begin position="495"/>
        <end position="533"/>
    </location>
</feature>
<evidence type="ECO:0000256" key="4">
    <source>
        <dbReference type="ARBA" id="ARBA00022942"/>
    </source>
</evidence>
<feature type="domain" description="26S proteasome regulatory subunit RPN2 C-terminal" evidence="7">
    <location>
        <begin position="339"/>
        <end position="502"/>
    </location>
</feature>
<dbReference type="PANTHER" id="PTHR10943">
    <property type="entry name" value="26S PROTEASOME NON-ATPASE REGULATORY SUBUNIT"/>
    <property type="match status" value="1"/>
</dbReference>
<feature type="region of interest" description="Disordered" evidence="5">
    <location>
        <begin position="392"/>
        <end position="463"/>
    </location>
</feature>
<comment type="caution">
    <text evidence="8">The sequence shown here is derived from an EMBL/GenBank/DDBJ whole genome shotgun (WGS) entry which is preliminary data.</text>
</comment>
<evidence type="ECO:0000313" key="9">
    <source>
        <dbReference type="Proteomes" id="UP001152795"/>
    </source>
</evidence>
<evidence type="ECO:0000313" key="8">
    <source>
        <dbReference type="EMBL" id="CAB4012609.1"/>
    </source>
</evidence>
<dbReference type="GO" id="GO:0034515">
    <property type="term" value="C:proteasome storage granule"/>
    <property type="evidence" value="ECO:0007669"/>
    <property type="project" value="TreeGrafter"/>
</dbReference>
<evidence type="ECO:0000259" key="7">
    <source>
        <dbReference type="Pfam" id="PF18004"/>
    </source>
</evidence>
<reference evidence="8" key="1">
    <citation type="submission" date="2020-04" db="EMBL/GenBank/DDBJ databases">
        <authorList>
            <person name="Alioto T."/>
            <person name="Alioto T."/>
            <person name="Gomez Garrido J."/>
        </authorList>
    </citation>
    <scope>NUCLEOTIDE SEQUENCE</scope>
    <source>
        <strain evidence="8">A484AB</strain>
    </source>
</reference>
<feature type="transmembrane region" description="Helical" evidence="6">
    <location>
        <begin position="322"/>
        <end position="344"/>
    </location>
</feature>
<dbReference type="AlphaFoldDB" id="A0A7D9EPB2"/>
<keyword evidence="4 8" id="KW-0647">Proteasome</keyword>
<evidence type="ECO:0000256" key="5">
    <source>
        <dbReference type="SAM" id="MobiDB-lite"/>
    </source>
</evidence>
<comment type="similarity">
    <text evidence="1">Belongs to the proteasome subunit S1 family.</text>
</comment>
<dbReference type="GO" id="GO:0005634">
    <property type="term" value="C:nucleus"/>
    <property type="evidence" value="ECO:0007669"/>
    <property type="project" value="TreeGrafter"/>
</dbReference>
<organism evidence="8 9">
    <name type="scientific">Paramuricea clavata</name>
    <name type="common">Red gorgonian</name>
    <name type="synonym">Violescent sea-whip</name>
    <dbReference type="NCBI Taxonomy" id="317549"/>
    <lineage>
        <taxon>Eukaryota</taxon>
        <taxon>Metazoa</taxon>
        <taxon>Cnidaria</taxon>
        <taxon>Anthozoa</taxon>
        <taxon>Octocorallia</taxon>
        <taxon>Malacalcyonacea</taxon>
        <taxon>Plexauridae</taxon>
        <taxon>Paramuricea</taxon>
    </lineage>
</organism>
<dbReference type="SUPFAM" id="SSF48371">
    <property type="entry name" value="ARM repeat"/>
    <property type="match status" value="1"/>
</dbReference>
<dbReference type="EMBL" id="CACRXK020007575">
    <property type="protein sequence ID" value="CAB4012609.1"/>
    <property type="molecule type" value="Genomic_DNA"/>
</dbReference>
<dbReference type="InterPro" id="IPR040623">
    <property type="entry name" value="RPN2_C"/>
</dbReference>
<keyword evidence="9" id="KW-1185">Reference proteome</keyword>
<evidence type="ECO:0000256" key="6">
    <source>
        <dbReference type="SAM" id="Phobius"/>
    </source>
</evidence>
<evidence type="ECO:0000256" key="2">
    <source>
        <dbReference type="ARBA" id="ARBA00014929"/>
    </source>
</evidence>
<dbReference type="Proteomes" id="UP001152795">
    <property type="component" value="Unassembled WGS sequence"/>
</dbReference>
<evidence type="ECO:0000256" key="3">
    <source>
        <dbReference type="ARBA" id="ARBA00022737"/>
    </source>
</evidence>
<dbReference type="Pfam" id="PF13646">
    <property type="entry name" value="HEAT_2"/>
    <property type="match status" value="1"/>
</dbReference>
<accession>A0A7D9EPB2</accession>
<dbReference type="FunFam" id="1.25.10.10:FF:000017">
    <property type="entry name" value="26S proteasome non-ATPase regulatory subunit 1"/>
    <property type="match status" value="1"/>
</dbReference>
<keyword evidence="6" id="KW-0812">Transmembrane</keyword>
<dbReference type="OrthoDB" id="5973869at2759"/>
<dbReference type="Gene3D" id="1.25.10.10">
    <property type="entry name" value="Leucine-rich Repeat Variant"/>
    <property type="match status" value="1"/>
</dbReference>
<dbReference type="PANTHER" id="PTHR10943:SF2">
    <property type="entry name" value="26S PROTEASOME NON-ATPASE REGULATORY SUBUNIT 1"/>
    <property type="match status" value="1"/>
</dbReference>
<dbReference type="Pfam" id="PF01851">
    <property type="entry name" value="PC_rep"/>
    <property type="match status" value="2"/>
</dbReference>
<dbReference type="InterPro" id="IPR011989">
    <property type="entry name" value="ARM-like"/>
</dbReference>
<dbReference type="InterPro" id="IPR016024">
    <property type="entry name" value="ARM-type_fold"/>
</dbReference>
<sequence length="533" mass="59012">LIHANHGDKIIDYILQQLKSATSDMVRHGGCLGLGLAAMGTAREDIYNQLKDNLYHDDAVTGEAAGLSMGLVMLGSFSSTAIDDMVAYARETKHEKILRGLALGISLVMYSRMEEADALIDDLFRDKDPNLRICGMYTIAMAYCGTGNNKAIKQLLHVAVSDVNDDVRRAAVVSLGFLMFRTPEQCPSVVSLLSESYNPHVRYGAAIALGISCAGTGLKEAVSIVEPMTNDPVNYVRQGALIASSLLLIQHNDHTNSKVSKFREIYSKVIADKHEDQMAKFGSIIAQGILDAGGRNVTISLQSRAGHTHMMSVVGLLVFTHYWYWFPLTHFISLAFTPTCLIGLNSDVKMPKMKFISNAKPSLFAYPEALKPPKKEEREKVTKAVLSYSSKAKKTKKDATEKEEPMDVDNTKSQKEKEKGNEKEKDEDSSVEKDKSEKKDADESKKETEPDTQMLDNPSRVMQAQLKLISLPKDSRYSPLKPVSVGGVIMMRNSRVDEPEELLEPLPAAKTPSMDDEEDEPEPPEPFEYVDED</sequence>
<dbReference type="Pfam" id="PF18004">
    <property type="entry name" value="RPN2_C"/>
    <property type="match status" value="1"/>
</dbReference>
<feature type="compositionally biased region" description="Acidic residues" evidence="5">
    <location>
        <begin position="514"/>
        <end position="533"/>
    </location>
</feature>
<evidence type="ECO:0000256" key="1">
    <source>
        <dbReference type="ARBA" id="ARBA00006308"/>
    </source>
</evidence>
<keyword evidence="6" id="KW-1133">Transmembrane helix</keyword>
<gene>
    <name evidence="8" type="ORF">PACLA_8A047232</name>
</gene>
<proteinExistence type="inferred from homology"/>
<feature type="compositionally biased region" description="Basic and acidic residues" evidence="5">
    <location>
        <begin position="397"/>
        <end position="449"/>
    </location>
</feature>
<keyword evidence="3" id="KW-0677">Repeat</keyword>
<keyword evidence="6" id="KW-0472">Membrane</keyword>
<dbReference type="GO" id="GO:0043161">
    <property type="term" value="P:proteasome-mediated ubiquitin-dependent protein catabolic process"/>
    <property type="evidence" value="ECO:0007669"/>
    <property type="project" value="TreeGrafter"/>
</dbReference>
<protein>
    <recommendedName>
        <fullName evidence="2">26S proteasome non-ATPase regulatory subunit 1</fullName>
    </recommendedName>
</protein>
<dbReference type="GO" id="GO:0008540">
    <property type="term" value="C:proteasome regulatory particle, base subcomplex"/>
    <property type="evidence" value="ECO:0007669"/>
    <property type="project" value="TreeGrafter"/>
</dbReference>
<dbReference type="InterPro" id="IPR002015">
    <property type="entry name" value="Proteasome/cyclosome_rpt"/>
</dbReference>
<name>A0A7D9EPB2_PARCT</name>